<evidence type="ECO:0000256" key="1">
    <source>
        <dbReference type="ARBA" id="ARBA00000707"/>
    </source>
</evidence>
<comment type="similarity">
    <text evidence="2 7 8">Belongs to the peptidase C12 family.</text>
</comment>
<dbReference type="SUPFAM" id="SSF54001">
    <property type="entry name" value="Cysteine proteinases"/>
    <property type="match status" value="1"/>
</dbReference>
<dbReference type="InterPro" id="IPR038765">
    <property type="entry name" value="Papain-like_cys_pep_sf"/>
</dbReference>
<dbReference type="EMBL" id="HBKP01023455">
    <property type="protein sequence ID" value="CAE2238109.1"/>
    <property type="molecule type" value="Transcribed_RNA"/>
</dbReference>
<evidence type="ECO:0000256" key="4">
    <source>
        <dbReference type="ARBA" id="ARBA00022786"/>
    </source>
</evidence>
<reference evidence="10" key="1">
    <citation type="submission" date="2021-01" db="EMBL/GenBank/DDBJ databases">
        <authorList>
            <person name="Corre E."/>
            <person name="Pelletier E."/>
            <person name="Niang G."/>
            <person name="Scheremetjew M."/>
            <person name="Finn R."/>
            <person name="Kale V."/>
            <person name="Holt S."/>
            <person name="Cochrane G."/>
            <person name="Meng A."/>
            <person name="Brown T."/>
            <person name="Cohen L."/>
        </authorList>
    </citation>
    <scope>NUCLEOTIDE SEQUENCE</scope>
    <source>
        <strain evidence="10">DIVA3 518/3/11/1/6</strain>
    </source>
</reference>
<evidence type="ECO:0000256" key="7">
    <source>
        <dbReference type="PROSITE-ProRule" id="PRU01393"/>
    </source>
</evidence>
<keyword evidence="3 7" id="KW-0645">Protease</keyword>
<sequence>MSSDDAKANARRKWKALESNPEVLTSLGRKLGLKGGWAFADIFGFDADLLAMVPSPCVAVILLFPSNKKTPNPTSEVKNDELFYLTQIPELGNACGTIAMLHSFANNIKTLEFDDESVLVNFVKKLKKETPLKRGELLNDDAEINALHNELAHEGQTEVQEGKVNNHFVCFTNVGGRLFELDGTKTGPIDHGEIGEAGLLQSAATTIQEHYVKPNPDCLEFAMIGLSPPAAW</sequence>
<dbReference type="InterPro" id="IPR001578">
    <property type="entry name" value="Peptidase_C12_UCH"/>
</dbReference>
<evidence type="ECO:0000313" key="10">
    <source>
        <dbReference type="EMBL" id="CAE2238109.1"/>
    </source>
</evidence>
<evidence type="ECO:0000256" key="5">
    <source>
        <dbReference type="ARBA" id="ARBA00022801"/>
    </source>
</evidence>
<dbReference type="EC" id="3.4.19.12" evidence="8"/>
<protein>
    <recommendedName>
        <fullName evidence="8">Ubiquitin carboxyl-terminal hydrolase</fullName>
        <ecNumber evidence="8">3.4.19.12</ecNumber>
    </recommendedName>
</protein>
<feature type="site" description="Important for enzyme activity" evidence="7">
    <location>
        <position position="182"/>
    </location>
</feature>
<dbReference type="GO" id="GO:0006511">
    <property type="term" value="P:ubiquitin-dependent protein catabolic process"/>
    <property type="evidence" value="ECO:0007669"/>
    <property type="project" value="UniProtKB-UniRule"/>
</dbReference>
<dbReference type="Pfam" id="PF01088">
    <property type="entry name" value="Peptidase_C12"/>
    <property type="match status" value="1"/>
</dbReference>
<keyword evidence="4 7" id="KW-0833">Ubl conjugation pathway</keyword>
<dbReference type="PANTHER" id="PTHR10589:SF17">
    <property type="entry name" value="UBIQUITIN CARBOXYL-TERMINAL HYDROLASE"/>
    <property type="match status" value="1"/>
</dbReference>
<dbReference type="GO" id="GO:0016579">
    <property type="term" value="P:protein deubiquitination"/>
    <property type="evidence" value="ECO:0007669"/>
    <property type="project" value="TreeGrafter"/>
</dbReference>
<feature type="active site" description="Proton donor" evidence="7">
    <location>
        <position position="167"/>
    </location>
</feature>
<dbReference type="AlphaFoldDB" id="A0A7S4ISD1"/>
<feature type="site" description="Transition state stabilizer" evidence="7">
    <location>
        <position position="87"/>
    </location>
</feature>
<dbReference type="Gene3D" id="3.40.532.10">
    <property type="entry name" value="Peptidase C12, ubiquitin carboxyl-terminal hydrolase"/>
    <property type="match status" value="1"/>
</dbReference>
<dbReference type="FunFam" id="3.40.532.10:FF:000006">
    <property type="entry name" value="Ubiquitin carboxyl-terminal hydrolase"/>
    <property type="match status" value="1"/>
</dbReference>
<name>A0A7S4ISD1_9EUKA</name>
<evidence type="ECO:0000256" key="8">
    <source>
        <dbReference type="RuleBase" id="RU361215"/>
    </source>
</evidence>
<dbReference type="InterPro" id="IPR036959">
    <property type="entry name" value="Peptidase_C12_UCH_sf"/>
</dbReference>
<accession>A0A7S4ISD1</accession>
<organism evidence="10">
    <name type="scientific">Vannella robusta</name>
    <dbReference type="NCBI Taxonomy" id="1487602"/>
    <lineage>
        <taxon>Eukaryota</taxon>
        <taxon>Amoebozoa</taxon>
        <taxon>Discosea</taxon>
        <taxon>Flabellinia</taxon>
        <taxon>Vannellidae</taxon>
        <taxon>Vannella</taxon>
    </lineage>
</organism>
<evidence type="ECO:0000256" key="3">
    <source>
        <dbReference type="ARBA" id="ARBA00022670"/>
    </source>
</evidence>
<feature type="active site" description="Nucleophile" evidence="7">
    <location>
        <position position="95"/>
    </location>
</feature>
<dbReference type="PROSITE" id="PS52048">
    <property type="entry name" value="UCH_DOMAIN"/>
    <property type="match status" value="1"/>
</dbReference>
<evidence type="ECO:0000256" key="2">
    <source>
        <dbReference type="ARBA" id="ARBA00009326"/>
    </source>
</evidence>
<proteinExistence type="inferred from homology"/>
<keyword evidence="6 7" id="KW-0788">Thiol protease</keyword>
<evidence type="ECO:0000259" key="9">
    <source>
        <dbReference type="PROSITE" id="PS52048"/>
    </source>
</evidence>
<keyword evidence="5 7" id="KW-0378">Hydrolase</keyword>
<dbReference type="GO" id="GO:0005737">
    <property type="term" value="C:cytoplasm"/>
    <property type="evidence" value="ECO:0007669"/>
    <property type="project" value="TreeGrafter"/>
</dbReference>
<feature type="domain" description="UCH catalytic" evidence="9">
    <location>
        <begin position="13"/>
        <end position="228"/>
    </location>
</feature>
<dbReference type="PANTHER" id="PTHR10589">
    <property type="entry name" value="UBIQUITIN CARBOXYL-TERMINAL HYDROLASE"/>
    <property type="match status" value="1"/>
</dbReference>
<gene>
    <name evidence="10" type="ORF">VSP0166_LOCUS16357</name>
</gene>
<dbReference type="GO" id="GO:0004843">
    <property type="term" value="F:cysteine-type deubiquitinase activity"/>
    <property type="evidence" value="ECO:0007669"/>
    <property type="project" value="UniProtKB-UniRule"/>
</dbReference>
<dbReference type="PRINTS" id="PR00707">
    <property type="entry name" value="UBCTHYDRLASE"/>
</dbReference>
<comment type="catalytic activity">
    <reaction evidence="1 7 8">
        <text>Thiol-dependent hydrolysis of ester, thioester, amide, peptide and isopeptide bonds formed by the C-terminal Gly of ubiquitin (a 76-residue protein attached to proteins as an intracellular targeting signal).</text>
        <dbReference type="EC" id="3.4.19.12"/>
    </reaction>
</comment>
<evidence type="ECO:0000256" key="6">
    <source>
        <dbReference type="ARBA" id="ARBA00022807"/>
    </source>
</evidence>